<dbReference type="EMBL" id="KN837152">
    <property type="protein sequence ID" value="KIJ39512.1"/>
    <property type="molecule type" value="Genomic_DNA"/>
</dbReference>
<organism evidence="1 2">
    <name type="scientific">Sphaerobolus stellatus (strain SS14)</name>
    <dbReference type="NCBI Taxonomy" id="990650"/>
    <lineage>
        <taxon>Eukaryota</taxon>
        <taxon>Fungi</taxon>
        <taxon>Dikarya</taxon>
        <taxon>Basidiomycota</taxon>
        <taxon>Agaricomycotina</taxon>
        <taxon>Agaricomycetes</taxon>
        <taxon>Phallomycetidae</taxon>
        <taxon>Geastrales</taxon>
        <taxon>Sphaerobolaceae</taxon>
        <taxon>Sphaerobolus</taxon>
    </lineage>
</organism>
<accession>A0A0C9VDP8</accession>
<dbReference type="HOGENOM" id="CLU_167747_0_0_1"/>
<name>A0A0C9VDP8_SPHS4</name>
<dbReference type="Proteomes" id="UP000054279">
    <property type="component" value="Unassembled WGS sequence"/>
</dbReference>
<evidence type="ECO:0000313" key="1">
    <source>
        <dbReference type="EMBL" id="KIJ39512.1"/>
    </source>
</evidence>
<gene>
    <name evidence="1" type="ORF">M422DRAFT_49655</name>
</gene>
<sequence>MPKIQQDTTRFIPKESNPYVQAPVTWTVQPDLEWSPEYTSACVPNPENNQRTETLSLNQDREETPLQHSQDFLTRYAEKDDAYIGIDLNRNDWTGDHWELLLLWANGKPGVRKNGGSR</sequence>
<evidence type="ECO:0000313" key="2">
    <source>
        <dbReference type="Proteomes" id="UP000054279"/>
    </source>
</evidence>
<proteinExistence type="predicted"/>
<protein>
    <submittedName>
        <fullName evidence="1">Uncharacterized protein</fullName>
    </submittedName>
</protein>
<dbReference type="AlphaFoldDB" id="A0A0C9VDP8"/>
<keyword evidence="2" id="KW-1185">Reference proteome</keyword>
<reference evidence="1 2" key="1">
    <citation type="submission" date="2014-06" db="EMBL/GenBank/DDBJ databases">
        <title>Evolutionary Origins and Diversification of the Mycorrhizal Mutualists.</title>
        <authorList>
            <consortium name="DOE Joint Genome Institute"/>
            <consortium name="Mycorrhizal Genomics Consortium"/>
            <person name="Kohler A."/>
            <person name="Kuo A."/>
            <person name="Nagy L.G."/>
            <person name="Floudas D."/>
            <person name="Copeland A."/>
            <person name="Barry K.W."/>
            <person name="Cichocki N."/>
            <person name="Veneault-Fourrey C."/>
            <person name="LaButti K."/>
            <person name="Lindquist E.A."/>
            <person name="Lipzen A."/>
            <person name="Lundell T."/>
            <person name="Morin E."/>
            <person name="Murat C."/>
            <person name="Riley R."/>
            <person name="Ohm R."/>
            <person name="Sun H."/>
            <person name="Tunlid A."/>
            <person name="Henrissat B."/>
            <person name="Grigoriev I.V."/>
            <person name="Hibbett D.S."/>
            <person name="Martin F."/>
        </authorList>
    </citation>
    <scope>NUCLEOTIDE SEQUENCE [LARGE SCALE GENOMIC DNA]</scope>
    <source>
        <strain evidence="1 2">SS14</strain>
    </source>
</reference>